<dbReference type="GO" id="GO:0005654">
    <property type="term" value="C:nucleoplasm"/>
    <property type="evidence" value="ECO:0007669"/>
    <property type="project" value="TreeGrafter"/>
</dbReference>
<protein>
    <submittedName>
        <fullName evidence="12">Homeotic protein deformed</fullName>
    </submittedName>
</protein>
<dbReference type="Proteomes" id="UP001652620">
    <property type="component" value="Chromosome 2"/>
</dbReference>
<feature type="domain" description="Homeobox" evidence="10">
    <location>
        <begin position="337"/>
        <end position="397"/>
    </location>
</feature>
<feature type="compositionally biased region" description="Basic residues" evidence="9">
    <location>
        <begin position="92"/>
        <end position="102"/>
    </location>
</feature>
<gene>
    <name evidence="12" type="primary">LOC105222074</name>
</gene>
<feature type="region of interest" description="Disordered" evidence="9">
    <location>
        <begin position="92"/>
        <end position="129"/>
    </location>
</feature>
<reference evidence="12" key="2">
    <citation type="submission" date="2025-08" db="UniProtKB">
        <authorList>
            <consortium name="RefSeq"/>
        </authorList>
    </citation>
    <scope>IDENTIFICATION</scope>
    <source>
        <tissue evidence="12">Adult</tissue>
    </source>
</reference>
<evidence type="ECO:0000256" key="5">
    <source>
        <dbReference type="ARBA" id="ARBA00023242"/>
    </source>
</evidence>
<dbReference type="AlphaFoldDB" id="A0A6I9UTW9"/>
<keyword evidence="4 6" id="KW-0371">Homeobox</keyword>
<dbReference type="InterPro" id="IPR001356">
    <property type="entry name" value="HD"/>
</dbReference>
<dbReference type="PRINTS" id="PR00025">
    <property type="entry name" value="ANTENNAPEDIA"/>
</dbReference>
<feature type="region of interest" description="Disordered" evidence="9">
    <location>
        <begin position="501"/>
        <end position="549"/>
    </location>
</feature>
<accession>A0A6I9UTW9</accession>
<evidence type="ECO:0000256" key="9">
    <source>
        <dbReference type="SAM" id="MobiDB-lite"/>
    </source>
</evidence>
<feature type="region of interest" description="Disordered" evidence="9">
    <location>
        <begin position="282"/>
        <end position="308"/>
    </location>
</feature>
<dbReference type="InterPro" id="IPR017995">
    <property type="entry name" value="Homeobox_antennapedia"/>
</dbReference>
<comment type="similarity">
    <text evidence="8">Belongs to the Antp homeobox family.</text>
</comment>
<proteinExistence type="inferred from homology"/>
<dbReference type="PRINTS" id="PR00024">
    <property type="entry name" value="HOMEOBOX"/>
</dbReference>
<dbReference type="OrthoDB" id="6159439at2759"/>
<dbReference type="GeneID" id="105222074"/>
<evidence type="ECO:0000256" key="2">
    <source>
        <dbReference type="ARBA" id="ARBA00022473"/>
    </source>
</evidence>
<dbReference type="FunCoup" id="A0A6I9UTW9">
    <property type="interactions" value="43"/>
</dbReference>
<dbReference type="GO" id="GO:0009952">
    <property type="term" value="P:anterior/posterior pattern specification"/>
    <property type="evidence" value="ECO:0007669"/>
    <property type="project" value="TreeGrafter"/>
</dbReference>
<reference evidence="11" key="1">
    <citation type="submission" date="2025-05" db="UniProtKB">
        <authorList>
            <consortium name="RefSeq"/>
        </authorList>
    </citation>
    <scope>NUCLEOTIDE SEQUENCE [LARGE SCALE GENOMIC DNA]</scope>
</reference>
<dbReference type="GO" id="GO:0045944">
    <property type="term" value="P:positive regulation of transcription by RNA polymerase II"/>
    <property type="evidence" value="ECO:0007669"/>
    <property type="project" value="TreeGrafter"/>
</dbReference>
<name>A0A6I9UTW9_BACDO</name>
<keyword evidence="2" id="KW-0217">Developmental protein</keyword>
<evidence type="ECO:0000256" key="3">
    <source>
        <dbReference type="ARBA" id="ARBA00023125"/>
    </source>
</evidence>
<evidence type="ECO:0000259" key="10">
    <source>
        <dbReference type="PROSITE" id="PS50071"/>
    </source>
</evidence>
<feature type="region of interest" description="Disordered" evidence="9">
    <location>
        <begin position="397"/>
        <end position="457"/>
    </location>
</feature>
<evidence type="ECO:0000256" key="4">
    <source>
        <dbReference type="ARBA" id="ARBA00023155"/>
    </source>
</evidence>
<keyword evidence="5 6" id="KW-0539">Nucleus</keyword>
<evidence type="ECO:0000256" key="7">
    <source>
        <dbReference type="RuleBase" id="RU000682"/>
    </source>
</evidence>
<evidence type="ECO:0000313" key="12">
    <source>
        <dbReference type="RefSeq" id="XP_011197561.2"/>
    </source>
</evidence>
<evidence type="ECO:0000256" key="8">
    <source>
        <dbReference type="RuleBase" id="RU004442"/>
    </source>
</evidence>
<dbReference type="PROSITE" id="PS00032">
    <property type="entry name" value="ANTENNAPEDIA"/>
    <property type="match status" value="1"/>
</dbReference>
<dbReference type="InterPro" id="IPR017970">
    <property type="entry name" value="Homeobox_CS"/>
</dbReference>
<keyword evidence="11" id="KW-1185">Reference proteome</keyword>
<evidence type="ECO:0000256" key="1">
    <source>
        <dbReference type="ARBA" id="ARBA00004123"/>
    </source>
</evidence>
<dbReference type="PROSITE" id="PS00027">
    <property type="entry name" value="HOMEOBOX_1"/>
    <property type="match status" value="1"/>
</dbReference>
<sequence length="591" mass="65016">MSSFLMGYPHAPHHVQSPMGMGNGLDPKFPPVADDYHHYNGHYSMTATTGHMSGMGATMGGGMPPSMPTHPHATHPADMVNDYMAAAVHHSAANHHPPHPHAHTNSALSGHHHNNGYTNYAPTPTHHHHQSLGYYGHHAAAMHTGPPEFISAGAVHSEPITPLGNGVYPPPVNTPNGISASLTSNGYYNGYYGTNGSVGSAHSQGHSPHSQMMDMPLQCSSTEPPSNTALGLQELGLKLEKRIEEAAPAGQQLQELGMRLRCDDTGSENDDMLEEDRLMLDRSPDELGSNGNDDDLGDSDTDDDLMGETTDGERIIYPWMKKIHVAGVANGSYQPGMEPKRQRTAYTRHQILELEKEFHYNRYLTRRRRIEIAHTLVLSERQIKIWFQNRRMKWKKDNKLPNTKNVRKKTVDANGNPTPVAPKKPKRVSAKKQAQQQQQQQQQQLQQSSQQQTQQPPVINECLRTDSLESIGDVNTSLANTPYMPIASDPTNMLNAAALHQHPCNNSSNNGSGGYTGSQQQQQQQMPNSHTNGGINGVPGSLQANNNNNQMHANLLPANQHTHTSLPPPTQQPDMMANLQHIKQDYDLTTL</sequence>
<dbReference type="GO" id="GO:0000981">
    <property type="term" value="F:DNA-binding transcription factor activity, RNA polymerase II-specific"/>
    <property type="evidence" value="ECO:0007669"/>
    <property type="project" value="InterPro"/>
</dbReference>
<dbReference type="PANTHER" id="PTHR45771:SF14">
    <property type="entry name" value="HOMEOTIC PROTEIN DEFORMED"/>
    <property type="match status" value="1"/>
</dbReference>
<dbReference type="InterPro" id="IPR020479">
    <property type="entry name" value="HD_metazoa"/>
</dbReference>
<dbReference type="PROSITE" id="PS50071">
    <property type="entry name" value="HOMEOBOX_2"/>
    <property type="match status" value="1"/>
</dbReference>
<dbReference type="InterPro" id="IPR009057">
    <property type="entry name" value="Homeodomain-like_sf"/>
</dbReference>
<dbReference type="SUPFAM" id="SSF46689">
    <property type="entry name" value="Homeodomain-like"/>
    <property type="match status" value="1"/>
</dbReference>
<dbReference type="PANTHER" id="PTHR45771">
    <property type="entry name" value="HOMEOTIC PROTEIN DEFORMED"/>
    <property type="match status" value="1"/>
</dbReference>
<evidence type="ECO:0000313" key="11">
    <source>
        <dbReference type="Proteomes" id="UP001652620"/>
    </source>
</evidence>
<organism evidence="11 12">
    <name type="scientific">Bactrocera dorsalis</name>
    <name type="common">Oriental fruit fly</name>
    <name type="synonym">Dacus dorsalis</name>
    <dbReference type="NCBI Taxonomy" id="27457"/>
    <lineage>
        <taxon>Eukaryota</taxon>
        <taxon>Metazoa</taxon>
        <taxon>Ecdysozoa</taxon>
        <taxon>Arthropoda</taxon>
        <taxon>Hexapoda</taxon>
        <taxon>Insecta</taxon>
        <taxon>Pterygota</taxon>
        <taxon>Neoptera</taxon>
        <taxon>Endopterygota</taxon>
        <taxon>Diptera</taxon>
        <taxon>Brachycera</taxon>
        <taxon>Muscomorpha</taxon>
        <taxon>Tephritoidea</taxon>
        <taxon>Tephritidae</taxon>
        <taxon>Bactrocera</taxon>
        <taxon>Bactrocera</taxon>
    </lineage>
</organism>
<dbReference type="InParanoid" id="A0A6I9UTW9"/>
<feature type="compositionally biased region" description="Acidic residues" evidence="9">
    <location>
        <begin position="292"/>
        <end position="306"/>
    </location>
</feature>
<dbReference type="GO" id="GO:0000978">
    <property type="term" value="F:RNA polymerase II cis-regulatory region sequence-specific DNA binding"/>
    <property type="evidence" value="ECO:0007669"/>
    <property type="project" value="TreeGrafter"/>
</dbReference>
<evidence type="ECO:0000256" key="6">
    <source>
        <dbReference type="PROSITE-ProRule" id="PRU00108"/>
    </source>
</evidence>
<dbReference type="RefSeq" id="XP_011197561.2">
    <property type="nucleotide sequence ID" value="XM_011199259.3"/>
</dbReference>
<dbReference type="CDD" id="cd00086">
    <property type="entry name" value="homeodomain"/>
    <property type="match status" value="1"/>
</dbReference>
<feature type="compositionally biased region" description="Low complexity" evidence="9">
    <location>
        <begin position="433"/>
        <end position="455"/>
    </location>
</feature>
<comment type="subcellular location">
    <subcellularLocation>
        <location evidence="1 6 7">Nucleus</location>
    </subcellularLocation>
</comment>
<dbReference type="InterPro" id="IPR050609">
    <property type="entry name" value="Antp_homeobox_Deformed_sf"/>
</dbReference>
<dbReference type="Pfam" id="PF00046">
    <property type="entry name" value="Homeodomain"/>
    <property type="match status" value="1"/>
</dbReference>
<feature type="DNA-binding region" description="Homeobox" evidence="6">
    <location>
        <begin position="339"/>
        <end position="398"/>
    </location>
</feature>
<keyword evidence="3 6" id="KW-0238">DNA-binding</keyword>
<dbReference type="InterPro" id="IPR001827">
    <property type="entry name" value="Homeobox_Antennapedia_CS"/>
</dbReference>
<dbReference type="Gene3D" id="1.10.10.60">
    <property type="entry name" value="Homeodomain-like"/>
    <property type="match status" value="1"/>
</dbReference>
<dbReference type="SMART" id="SM00389">
    <property type="entry name" value="HOX"/>
    <property type="match status" value="1"/>
</dbReference>
<dbReference type="KEGG" id="bdr:105222074"/>